<dbReference type="InterPro" id="IPR036388">
    <property type="entry name" value="WH-like_DNA-bd_sf"/>
</dbReference>
<dbReference type="Pfam" id="PF01637">
    <property type="entry name" value="ATPase_2"/>
    <property type="match status" value="1"/>
</dbReference>
<dbReference type="SUPFAM" id="SSF52540">
    <property type="entry name" value="P-loop containing nucleoside triphosphate hydrolases"/>
    <property type="match status" value="1"/>
</dbReference>
<dbReference type="InterPro" id="IPR027417">
    <property type="entry name" value="P-loop_NTPase"/>
</dbReference>
<name>A0A7C4JMF6_9CREN</name>
<dbReference type="PANTHER" id="PTHR34301">
    <property type="entry name" value="DNA-BINDING PROTEIN-RELATED"/>
    <property type="match status" value="1"/>
</dbReference>
<organism evidence="3">
    <name type="scientific">Ignisphaera aggregans</name>
    <dbReference type="NCBI Taxonomy" id="334771"/>
    <lineage>
        <taxon>Archaea</taxon>
        <taxon>Thermoproteota</taxon>
        <taxon>Thermoprotei</taxon>
        <taxon>Desulfurococcales</taxon>
        <taxon>Desulfurococcaceae</taxon>
        <taxon>Ignisphaera</taxon>
    </lineage>
</organism>
<keyword evidence="3" id="KW-0067">ATP-binding</keyword>
<comment type="caution">
    <text evidence="3">The sequence shown here is derived from an EMBL/GenBank/DDBJ whole genome shotgun (WGS) entry which is preliminary data.</text>
</comment>
<dbReference type="EMBL" id="DTBD01000086">
    <property type="protein sequence ID" value="HGQ65313.1"/>
    <property type="molecule type" value="Genomic_DNA"/>
</dbReference>
<evidence type="ECO:0000313" key="2">
    <source>
        <dbReference type="EMBL" id="HGQ36830.1"/>
    </source>
</evidence>
<gene>
    <name evidence="3" type="ORF">ENU08_08750</name>
    <name evidence="2" type="ORF">ENU41_09190</name>
</gene>
<proteinExistence type="predicted"/>
<dbReference type="Gene3D" id="3.40.50.300">
    <property type="entry name" value="P-loop containing nucleotide triphosphate hydrolases"/>
    <property type="match status" value="1"/>
</dbReference>
<dbReference type="AlphaFoldDB" id="A0A7C4JMF6"/>
<evidence type="ECO:0000313" key="3">
    <source>
        <dbReference type="EMBL" id="HGQ65313.1"/>
    </source>
</evidence>
<dbReference type="Gene3D" id="1.10.8.60">
    <property type="match status" value="1"/>
</dbReference>
<feature type="domain" description="ATPase" evidence="1">
    <location>
        <begin position="14"/>
        <end position="213"/>
    </location>
</feature>
<dbReference type="SUPFAM" id="SSF46785">
    <property type="entry name" value="Winged helix' DNA-binding domain"/>
    <property type="match status" value="1"/>
</dbReference>
<keyword evidence="3" id="KW-0547">Nucleotide-binding</keyword>
<sequence>MLFDLRPKERRDELFDREEELESLHRLVGSEWVVILGRRMMGKTSLLKSFLHEVDGIYINLSGVRSVKGLVEELMKYARKLGIEVSVGPLTISWSRLAEDVFSKFDGKVIGFDEAQDLPVNYSLKLFKKVWDTYDIRIIFTGSMIGLITGLLEPTPRSPLYGRQPAKITLKPFTHGQSLEFLTKGFRECRLDAPLNELEEAIDLLGGYPGWLAYYGNMRCIRRLTHKEALEQVYQEGKQILLEELKKFLESRKTPEKYIKLLKLLPARWSELKNAMNINSKVLNDMIQNLEKAIIIEKKGDTYTIPDPIMRNLIFEL</sequence>
<dbReference type="PANTHER" id="PTHR34301:SF8">
    <property type="entry name" value="ATPASE DOMAIN-CONTAINING PROTEIN"/>
    <property type="match status" value="1"/>
</dbReference>
<reference evidence="3" key="1">
    <citation type="journal article" date="2020" name="mSystems">
        <title>Genome- and Community-Level Interaction Insights into Carbon Utilization and Element Cycling Functions of Hydrothermarchaeota in Hydrothermal Sediment.</title>
        <authorList>
            <person name="Zhou Z."/>
            <person name="Liu Y."/>
            <person name="Xu W."/>
            <person name="Pan J."/>
            <person name="Luo Z.H."/>
            <person name="Li M."/>
        </authorList>
    </citation>
    <scope>NUCLEOTIDE SEQUENCE [LARGE SCALE GENOMIC DNA]</scope>
    <source>
        <strain evidence="3">SpSt-637</strain>
        <strain evidence="2">SpSt-667</strain>
    </source>
</reference>
<dbReference type="EMBL" id="DTCK01000049">
    <property type="protein sequence ID" value="HGQ36830.1"/>
    <property type="molecule type" value="Genomic_DNA"/>
</dbReference>
<dbReference type="GO" id="GO:0005524">
    <property type="term" value="F:ATP binding"/>
    <property type="evidence" value="ECO:0007669"/>
    <property type="project" value="UniProtKB-KW"/>
</dbReference>
<protein>
    <submittedName>
        <fullName evidence="3">ATP-binding protein</fullName>
    </submittedName>
</protein>
<evidence type="ECO:0000259" key="1">
    <source>
        <dbReference type="Pfam" id="PF01637"/>
    </source>
</evidence>
<dbReference type="InterPro" id="IPR011579">
    <property type="entry name" value="ATPase_dom"/>
</dbReference>
<accession>A0A7C4JMF6</accession>
<dbReference type="InterPro" id="IPR036390">
    <property type="entry name" value="WH_DNA-bd_sf"/>
</dbReference>
<dbReference type="Gene3D" id="1.10.10.10">
    <property type="entry name" value="Winged helix-like DNA-binding domain superfamily/Winged helix DNA-binding domain"/>
    <property type="match status" value="1"/>
</dbReference>